<dbReference type="GO" id="GO:0003700">
    <property type="term" value="F:DNA-binding transcription factor activity"/>
    <property type="evidence" value="ECO:0007669"/>
    <property type="project" value="InterPro"/>
</dbReference>
<name>A0A3B1DVV8_9ZZZZ</name>
<dbReference type="Gene3D" id="1.10.10.10">
    <property type="entry name" value="Winged helix-like DNA-binding domain superfamily/Winged helix DNA-binding domain"/>
    <property type="match status" value="1"/>
</dbReference>
<dbReference type="PANTHER" id="PTHR33164">
    <property type="entry name" value="TRANSCRIPTIONAL REGULATOR, MARR FAMILY"/>
    <property type="match status" value="1"/>
</dbReference>
<dbReference type="GO" id="GO:0006950">
    <property type="term" value="P:response to stress"/>
    <property type="evidence" value="ECO:0007669"/>
    <property type="project" value="TreeGrafter"/>
</dbReference>
<proteinExistence type="predicted"/>
<dbReference type="SUPFAM" id="SSF46785">
    <property type="entry name" value="Winged helix' DNA-binding domain"/>
    <property type="match status" value="1"/>
</dbReference>
<feature type="domain" description="HTH marR-type" evidence="1">
    <location>
        <begin position="9"/>
        <end position="143"/>
    </location>
</feature>
<dbReference type="Pfam" id="PF12802">
    <property type="entry name" value="MarR_2"/>
    <property type="match status" value="1"/>
</dbReference>
<reference evidence="2" key="1">
    <citation type="submission" date="2018-06" db="EMBL/GenBank/DDBJ databases">
        <authorList>
            <person name="Zhirakovskaya E."/>
        </authorList>
    </citation>
    <scope>NUCLEOTIDE SEQUENCE</scope>
</reference>
<dbReference type="InterPro" id="IPR036388">
    <property type="entry name" value="WH-like_DNA-bd_sf"/>
</dbReference>
<dbReference type="PROSITE" id="PS50995">
    <property type="entry name" value="HTH_MARR_2"/>
    <property type="match status" value="1"/>
</dbReference>
<evidence type="ECO:0000259" key="1">
    <source>
        <dbReference type="PROSITE" id="PS50995"/>
    </source>
</evidence>
<protein>
    <recommendedName>
        <fullName evidence="1">HTH marR-type domain-containing protein</fullName>
    </recommendedName>
</protein>
<dbReference type="EMBL" id="UOGF01000098">
    <property type="protein sequence ID" value="VAX32877.1"/>
    <property type="molecule type" value="Genomic_DNA"/>
</dbReference>
<dbReference type="PANTHER" id="PTHR33164:SF104">
    <property type="entry name" value="TRANSCRIPTIONAL REGULATORY PROTEIN"/>
    <property type="match status" value="1"/>
</dbReference>
<dbReference type="AlphaFoldDB" id="A0A3B1DVV8"/>
<dbReference type="SMART" id="SM00347">
    <property type="entry name" value="HTH_MARR"/>
    <property type="match status" value="1"/>
</dbReference>
<dbReference type="InterPro" id="IPR000835">
    <property type="entry name" value="HTH_MarR-typ"/>
</dbReference>
<dbReference type="InterPro" id="IPR036390">
    <property type="entry name" value="WH_DNA-bd_sf"/>
</dbReference>
<dbReference type="PRINTS" id="PR00598">
    <property type="entry name" value="HTHMARR"/>
</dbReference>
<organism evidence="2">
    <name type="scientific">hydrothermal vent metagenome</name>
    <dbReference type="NCBI Taxonomy" id="652676"/>
    <lineage>
        <taxon>unclassified sequences</taxon>
        <taxon>metagenomes</taxon>
        <taxon>ecological metagenomes</taxon>
    </lineage>
</organism>
<accession>A0A3B1DVV8</accession>
<dbReference type="InterPro" id="IPR039422">
    <property type="entry name" value="MarR/SlyA-like"/>
</dbReference>
<evidence type="ECO:0000313" key="2">
    <source>
        <dbReference type="EMBL" id="VAX32877.1"/>
    </source>
</evidence>
<sequence>MSEEPTQESIEAWIQLHRAHRLLLEKVEHALKNKSLPPLAWYDVLLELHREHPRGLRQYELGEKILLNKHNLSRLIDRLEKNRLVIRHRCKEDGRGNKIRITHEGQNLLKKMWPVYSQSIQENFGVLLSSDESSALSAFLKKL</sequence>
<gene>
    <name evidence="2" type="ORF">MNBD_NITROSPIRAE01-2241</name>
</gene>